<dbReference type="Pfam" id="PF01112">
    <property type="entry name" value="Asparaginase_2"/>
    <property type="match status" value="1"/>
</dbReference>
<feature type="site" description="Cleavage; by autolysis" evidence="3">
    <location>
        <begin position="175"/>
        <end position="176"/>
    </location>
</feature>
<evidence type="ECO:0008006" key="6">
    <source>
        <dbReference type="Google" id="ProtNLM"/>
    </source>
</evidence>
<sequence>MVLVAVHTGAGNIVNEENYKILCKKAATRGFDVLNSDDKSVIDAVETAIKCLENSGQTNAGYGSNLTFNGTIECEAGLMDNHGNFGSCACVNNLKNPISLARKICEKQSNLLNFGRVPPILVVGNGASQLAQEFGIETVDEKDLISEKAQITYNHYRRKITKYEHANLVRISPLDTVGAIAIDSHGNIASGCSSGGIILKLSGRVGQTAIYGAGCWSQKTDNQSLGAVTTGNGEYLIKTLFAREICSSLINCDLPSMRLYEVFKDKFLNSPFLPKNQEKYGGCLAVDYNCLENRGDLLFAHTTKTLCLGYKSSNQKFAKFITSSLPDYSQAGYNVIVGGISF</sequence>
<dbReference type="InterPro" id="IPR029055">
    <property type="entry name" value="Ntn_hydrolases_N"/>
</dbReference>
<dbReference type="PANTHER" id="PTHR10188:SF8">
    <property type="entry name" value="THREONINE ASPARTASE 1"/>
    <property type="match status" value="1"/>
</dbReference>
<dbReference type="OrthoDB" id="77601at2759"/>
<dbReference type="GO" id="GO:0051604">
    <property type="term" value="P:protein maturation"/>
    <property type="evidence" value="ECO:0007669"/>
    <property type="project" value="TreeGrafter"/>
</dbReference>
<dbReference type="GO" id="GO:0004298">
    <property type="term" value="F:threonine-type endopeptidase activity"/>
    <property type="evidence" value="ECO:0007669"/>
    <property type="project" value="InterPro"/>
</dbReference>
<name>A0A9J6CHX6_POLVA</name>
<dbReference type="GO" id="GO:0005737">
    <property type="term" value="C:cytoplasm"/>
    <property type="evidence" value="ECO:0007669"/>
    <property type="project" value="TreeGrafter"/>
</dbReference>
<dbReference type="Proteomes" id="UP001107558">
    <property type="component" value="Chromosome 1"/>
</dbReference>
<reference evidence="4" key="1">
    <citation type="submission" date="2021-03" db="EMBL/GenBank/DDBJ databases">
        <title>Chromosome level genome of the anhydrobiotic midge Polypedilum vanderplanki.</title>
        <authorList>
            <person name="Yoshida Y."/>
            <person name="Kikawada T."/>
            <person name="Gusev O."/>
        </authorList>
    </citation>
    <scope>NUCLEOTIDE SEQUENCE</scope>
    <source>
        <strain evidence="4">NIAS01</strain>
        <tissue evidence="4">Whole body or cell culture</tissue>
    </source>
</reference>
<organism evidence="4 5">
    <name type="scientific">Polypedilum vanderplanki</name>
    <name type="common">Sleeping chironomid midge</name>
    <dbReference type="NCBI Taxonomy" id="319348"/>
    <lineage>
        <taxon>Eukaryota</taxon>
        <taxon>Metazoa</taxon>
        <taxon>Ecdysozoa</taxon>
        <taxon>Arthropoda</taxon>
        <taxon>Hexapoda</taxon>
        <taxon>Insecta</taxon>
        <taxon>Pterygota</taxon>
        <taxon>Neoptera</taxon>
        <taxon>Endopterygota</taxon>
        <taxon>Diptera</taxon>
        <taxon>Nematocera</taxon>
        <taxon>Chironomoidea</taxon>
        <taxon>Chironomidae</taxon>
        <taxon>Chironominae</taxon>
        <taxon>Polypedilum</taxon>
        <taxon>Polypedilum</taxon>
    </lineage>
</organism>
<dbReference type="InterPro" id="IPR037464">
    <property type="entry name" value="Taspase1"/>
</dbReference>
<comment type="similarity">
    <text evidence="1">Belongs to the Ntn-hydrolase family.</text>
</comment>
<evidence type="ECO:0000256" key="2">
    <source>
        <dbReference type="PIRSR" id="PIRSR600246-1"/>
    </source>
</evidence>
<evidence type="ECO:0000313" key="4">
    <source>
        <dbReference type="EMBL" id="KAG5681818.1"/>
    </source>
</evidence>
<dbReference type="EMBL" id="JADBJN010000001">
    <property type="protein sequence ID" value="KAG5681818.1"/>
    <property type="molecule type" value="Genomic_DNA"/>
</dbReference>
<dbReference type="AlphaFoldDB" id="A0A9J6CHX6"/>
<dbReference type="CDD" id="cd04514">
    <property type="entry name" value="Taspase1_like"/>
    <property type="match status" value="1"/>
</dbReference>
<dbReference type="PANTHER" id="PTHR10188">
    <property type="entry name" value="L-ASPARAGINASE"/>
    <property type="match status" value="1"/>
</dbReference>
<keyword evidence="5" id="KW-1185">Reference proteome</keyword>
<dbReference type="SUPFAM" id="SSF56235">
    <property type="entry name" value="N-terminal nucleophile aminohydrolases (Ntn hydrolases)"/>
    <property type="match status" value="1"/>
</dbReference>
<comment type="caution">
    <text evidence="4">The sequence shown here is derived from an EMBL/GenBank/DDBJ whole genome shotgun (WGS) entry which is preliminary data.</text>
</comment>
<accession>A0A9J6CHX6</accession>
<feature type="active site" description="Nucleophile" evidence="2">
    <location>
        <position position="176"/>
    </location>
</feature>
<dbReference type="Gene3D" id="3.60.20.30">
    <property type="entry name" value="(Glycosyl)asparaginase"/>
    <property type="match status" value="1"/>
</dbReference>
<evidence type="ECO:0000256" key="3">
    <source>
        <dbReference type="PIRSR" id="PIRSR600246-3"/>
    </source>
</evidence>
<proteinExistence type="inferred from homology"/>
<dbReference type="InterPro" id="IPR000246">
    <property type="entry name" value="Peptidase_T2"/>
</dbReference>
<protein>
    <recommendedName>
        <fullName evidence="6">Threonine aspartase 1</fullName>
    </recommendedName>
</protein>
<evidence type="ECO:0000256" key="1">
    <source>
        <dbReference type="ARBA" id="ARBA00010872"/>
    </source>
</evidence>
<evidence type="ECO:0000313" key="5">
    <source>
        <dbReference type="Proteomes" id="UP001107558"/>
    </source>
</evidence>
<gene>
    <name evidence="4" type="ORF">PVAND_011226</name>
</gene>
<dbReference type="FunFam" id="3.60.20.30:FF:000006">
    <property type="entry name" value="Threonine aspartase"/>
    <property type="match status" value="1"/>
</dbReference>